<feature type="domain" description="THIF-type NAD/FAD binding fold" evidence="2">
    <location>
        <begin position="131"/>
        <end position="205"/>
    </location>
</feature>
<dbReference type="SUPFAM" id="SSF69572">
    <property type="entry name" value="Activating enzymes of the ubiquitin-like proteins"/>
    <property type="match status" value="1"/>
</dbReference>
<evidence type="ECO:0000313" key="3">
    <source>
        <dbReference type="EMBL" id="MEG3615751.1"/>
    </source>
</evidence>
<reference evidence="3" key="1">
    <citation type="journal article" date="2024" name="Antonie Van Leeuwenhoek">
        <title>Isoptericola haloaureus sp. nov., a dimorphic actinobacterium isolated from mangrove sediments of southeast India, implicating biosaline agricultural significance through nitrogen fixation and salt tolerance genes.</title>
        <authorList>
            <person name="Prathaban M."/>
            <person name="Prathiviraj R."/>
            <person name="Ravichandran M."/>
            <person name="Natarajan S.D."/>
            <person name="Sobanaa M."/>
            <person name="Hari Krishna Kumar S."/>
            <person name="Chandrasekar V."/>
            <person name="Selvin J."/>
        </authorList>
    </citation>
    <scope>NUCLEOTIDE SEQUENCE</scope>
    <source>
        <strain evidence="3">MP1014</strain>
    </source>
</reference>
<name>A0ABU7Z8R2_9MICO</name>
<gene>
    <name evidence="3" type="ORF">V5O49_11510</name>
</gene>
<keyword evidence="3" id="KW-0548">Nucleotidyltransferase</keyword>
<accession>A0ABU7Z8R2</accession>
<dbReference type="InterPro" id="IPR000594">
    <property type="entry name" value="ThiF_NAD_FAD-bd"/>
</dbReference>
<reference evidence="3" key="2">
    <citation type="submission" date="2024-02" db="EMBL/GenBank/DDBJ databases">
        <authorList>
            <person name="Prathaban M."/>
            <person name="Mythili R."/>
            <person name="Sharmila Devi N."/>
            <person name="Sobanaa M."/>
            <person name="Prathiviraj R."/>
            <person name="Selvin J."/>
        </authorList>
    </citation>
    <scope>NUCLEOTIDE SEQUENCE</scope>
    <source>
        <strain evidence="3">MP1014</strain>
    </source>
</reference>
<dbReference type="InterPro" id="IPR035985">
    <property type="entry name" value="Ubiquitin-activating_enz"/>
</dbReference>
<dbReference type="Proteomes" id="UP001310387">
    <property type="component" value="Unassembled WGS sequence"/>
</dbReference>
<evidence type="ECO:0000313" key="4">
    <source>
        <dbReference type="Proteomes" id="UP001310387"/>
    </source>
</evidence>
<evidence type="ECO:0000259" key="2">
    <source>
        <dbReference type="Pfam" id="PF00899"/>
    </source>
</evidence>
<dbReference type="Pfam" id="PF00899">
    <property type="entry name" value="ThiF"/>
    <property type="match status" value="1"/>
</dbReference>
<feature type="region of interest" description="Disordered" evidence="1">
    <location>
        <begin position="341"/>
        <end position="364"/>
    </location>
</feature>
<keyword evidence="3" id="KW-0808">Transferase</keyword>
<comment type="caution">
    <text evidence="3">The sequence shown here is derived from an EMBL/GenBank/DDBJ whole genome shotgun (WGS) entry which is preliminary data.</text>
</comment>
<keyword evidence="4" id="KW-1185">Reference proteome</keyword>
<dbReference type="GO" id="GO:0016779">
    <property type="term" value="F:nucleotidyltransferase activity"/>
    <property type="evidence" value="ECO:0007669"/>
    <property type="project" value="UniProtKB-KW"/>
</dbReference>
<evidence type="ECO:0000256" key="1">
    <source>
        <dbReference type="SAM" id="MobiDB-lite"/>
    </source>
</evidence>
<proteinExistence type="predicted"/>
<protein>
    <submittedName>
        <fullName evidence="3">ThiF family adenylyltransferase</fullName>
    </submittedName>
</protein>
<organism evidence="3 4">
    <name type="scientific">Isoptericola haloaureus</name>
    <dbReference type="NCBI Taxonomy" id="1542902"/>
    <lineage>
        <taxon>Bacteria</taxon>
        <taxon>Bacillati</taxon>
        <taxon>Actinomycetota</taxon>
        <taxon>Actinomycetes</taxon>
        <taxon>Micrococcales</taxon>
        <taxon>Promicromonosporaceae</taxon>
        <taxon>Isoptericola</taxon>
    </lineage>
</organism>
<feature type="compositionally biased region" description="Low complexity" evidence="1">
    <location>
        <begin position="355"/>
        <end position="364"/>
    </location>
</feature>
<dbReference type="RefSeq" id="WP_332902361.1">
    <property type="nucleotide sequence ID" value="NZ_JBAGLP010000118.1"/>
</dbReference>
<sequence>MAPADTSAPARRLRLRRGTPVLDRGSGTLQLGSDHRWSLLVSGLSDAERTWLHEAAAARHGDLERGAARHRVPPERRARILALLTDGGFLVPPAAPAAAVRAAAGGAADAPALAALRVDGDGLRTLAGRARSRVAVVGLGRLGALLAAHLATAGVGTVLLDDDSPVQLVDLGVGAYDEVDVGHRRASRLRRRLAEQHPGTRVATTWRDEAPPDAVVVCTGAGRPEDFARLMSHGIAHLPVVAGEAGLEVGPFVRPGATACVACRFHHDVDADPDWPRLVGQLAGWTLPAGHETVLATTGAALATGQVLAHLDGGRPAAAGAVLQVGLPDALARVRPLPPHPDCGCTAPAPPPVRRVPATRPAHP</sequence>
<dbReference type="Gene3D" id="3.40.50.720">
    <property type="entry name" value="NAD(P)-binding Rossmann-like Domain"/>
    <property type="match status" value="1"/>
</dbReference>
<dbReference type="EMBL" id="JBAGLP010000118">
    <property type="protein sequence ID" value="MEG3615751.1"/>
    <property type="molecule type" value="Genomic_DNA"/>
</dbReference>